<gene>
    <name evidence="1" type="ORF">EVAR_50208_1</name>
</gene>
<organism evidence="1 2">
    <name type="scientific">Eumeta variegata</name>
    <name type="common">Bagworm moth</name>
    <name type="synonym">Eumeta japonica</name>
    <dbReference type="NCBI Taxonomy" id="151549"/>
    <lineage>
        <taxon>Eukaryota</taxon>
        <taxon>Metazoa</taxon>
        <taxon>Ecdysozoa</taxon>
        <taxon>Arthropoda</taxon>
        <taxon>Hexapoda</taxon>
        <taxon>Insecta</taxon>
        <taxon>Pterygota</taxon>
        <taxon>Neoptera</taxon>
        <taxon>Endopterygota</taxon>
        <taxon>Lepidoptera</taxon>
        <taxon>Glossata</taxon>
        <taxon>Ditrysia</taxon>
        <taxon>Tineoidea</taxon>
        <taxon>Psychidae</taxon>
        <taxon>Oiketicinae</taxon>
        <taxon>Eumeta</taxon>
    </lineage>
</organism>
<keyword evidence="2" id="KW-1185">Reference proteome</keyword>
<proteinExistence type="predicted"/>
<evidence type="ECO:0000313" key="2">
    <source>
        <dbReference type="Proteomes" id="UP000299102"/>
    </source>
</evidence>
<dbReference type="EMBL" id="BGZK01000678">
    <property type="protein sequence ID" value="GBP55792.1"/>
    <property type="molecule type" value="Genomic_DNA"/>
</dbReference>
<comment type="caution">
    <text evidence="1">The sequence shown here is derived from an EMBL/GenBank/DDBJ whole genome shotgun (WGS) entry which is preliminary data.</text>
</comment>
<reference evidence="1 2" key="1">
    <citation type="journal article" date="2019" name="Commun. Biol.">
        <title>The bagworm genome reveals a unique fibroin gene that provides high tensile strength.</title>
        <authorList>
            <person name="Kono N."/>
            <person name="Nakamura H."/>
            <person name="Ohtoshi R."/>
            <person name="Tomita M."/>
            <person name="Numata K."/>
            <person name="Arakawa K."/>
        </authorList>
    </citation>
    <scope>NUCLEOTIDE SEQUENCE [LARGE SCALE GENOMIC DNA]</scope>
</reference>
<sequence>MTKCQINEVSLRTLCRRAHSSVSMRRSHNRQEPAWRCASAYKCQCNGRAPDLLRTNRGSARVFADEDPIRARPVNSSSRHRLGGEQTCRDRLFRARCDRRYSDIACEYLIAIVTRLFLWQWRYNAATLPSWRRQHCSPGGGDVCDDLGEGITAASRGWGEERVGPTRLRFVDPRDIPPVPIRGSAGPTTMAPTSMIPSYSHDSVFIWRMFMKHNSKR</sequence>
<dbReference type="AlphaFoldDB" id="A0A4C1WYP5"/>
<protein>
    <submittedName>
        <fullName evidence="1">Uncharacterized protein</fullName>
    </submittedName>
</protein>
<accession>A0A4C1WYP5</accession>
<dbReference type="Proteomes" id="UP000299102">
    <property type="component" value="Unassembled WGS sequence"/>
</dbReference>
<evidence type="ECO:0000313" key="1">
    <source>
        <dbReference type="EMBL" id="GBP55792.1"/>
    </source>
</evidence>
<name>A0A4C1WYP5_EUMVA</name>